<sequence length="316" mass="34799">CIGWQRESSVRTCDSHGAPSPLRTKRRHRRSGPPRLRPRPRQTGPEESSVLRGPGDEVVHPCGPGPRVRVSNPSYHLPLSSADYLGFRRVLQVQCCSDPESPRSVPVGVPSVRRAVSTTARSFVPFPLYLASRTLVDDEHPLVWRVVHRQSRPGRGEVDTGGVHGEATVTNGALSVGPVGVGSPNVVQRVPPIITLLASKQRKAKNLTRRVHLRLRGSEPPIEGNAIRHRMAAQALPWKRRVVRRKFRKEQRHAGGDARRDVDTTPKRTENRKNSKKSESVAETSSSPGESDTRRSKKSALSQASSISDGGKTARF</sequence>
<feature type="compositionally biased region" description="Basic residues" evidence="1">
    <location>
        <begin position="23"/>
        <end position="40"/>
    </location>
</feature>
<evidence type="ECO:0000313" key="2">
    <source>
        <dbReference type="EMBL" id="CAB0038568.1"/>
    </source>
</evidence>
<evidence type="ECO:0000313" key="3">
    <source>
        <dbReference type="Proteomes" id="UP000479190"/>
    </source>
</evidence>
<feature type="region of interest" description="Disordered" evidence="1">
    <location>
        <begin position="244"/>
        <end position="316"/>
    </location>
</feature>
<name>A0A6H5IMN1_9HYME</name>
<proteinExistence type="predicted"/>
<feature type="non-terminal residue" evidence="2">
    <location>
        <position position="1"/>
    </location>
</feature>
<reference evidence="2 3" key="1">
    <citation type="submission" date="2020-02" db="EMBL/GenBank/DDBJ databases">
        <authorList>
            <person name="Ferguson B K."/>
        </authorList>
    </citation>
    <scope>NUCLEOTIDE SEQUENCE [LARGE SCALE GENOMIC DNA]</scope>
</reference>
<dbReference type="EMBL" id="CADCXV010000916">
    <property type="protein sequence ID" value="CAB0038568.1"/>
    <property type="molecule type" value="Genomic_DNA"/>
</dbReference>
<evidence type="ECO:0000256" key="1">
    <source>
        <dbReference type="SAM" id="MobiDB-lite"/>
    </source>
</evidence>
<protein>
    <submittedName>
        <fullName evidence="2">Uncharacterized protein</fullName>
    </submittedName>
</protein>
<gene>
    <name evidence="2" type="ORF">TBRA_LOCUS10346</name>
</gene>
<feature type="compositionally biased region" description="Polar residues" evidence="1">
    <location>
        <begin position="1"/>
        <end position="12"/>
    </location>
</feature>
<feature type="compositionally biased region" description="Polar residues" evidence="1">
    <location>
        <begin position="281"/>
        <end position="290"/>
    </location>
</feature>
<dbReference type="AlphaFoldDB" id="A0A6H5IMN1"/>
<feature type="compositionally biased region" description="Polar residues" evidence="1">
    <location>
        <begin position="299"/>
        <end position="308"/>
    </location>
</feature>
<keyword evidence="3" id="KW-1185">Reference proteome</keyword>
<feature type="region of interest" description="Disordered" evidence="1">
    <location>
        <begin position="1"/>
        <end position="58"/>
    </location>
</feature>
<dbReference type="Proteomes" id="UP000479190">
    <property type="component" value="Unassembled WGS sequence"/>
</dbReference>
<feature type="compositionally biased region" description="Basic and acidic residues" evidence="1">
    <location>
        <begin position="252"/>
        <end position="280"/>
    </location>
</feature>
<organism evidence="2 3">
    <name type="scientific">Trichogramma brassicae</name>
    <dbReference type="NCBI Taxonomy" id="86971"/>
    <lineage>
        <taxon>Eukaryota</taxon>
        <taxon>Metazoa</taxon>
        <taxon>Ecdysozoa</taxon>
        <taxon>Arthropoda</taxon>
        <taxon>Hexapoda</taxon>
        <taxon>Insecta</taxon>
        <taxon>Pterygota</taxon>
        <taxon>Neoptera</taxon>
        <taxon>Endopterygota</taxon>
        <taxon>Hymenoptera</taxon>
        <taxon>Apocrita</taxon>
        <taxon>Proctotrupomorpha</taxon>
        <taxon>Chalcidoidea</taxon>
        <taxon>Trichogrammatidae</taxon>
        <taxon>Trichogramma</taxon>
    </lineage>
</organism>
<accession>A0A6H5IMN1</accession>